<feature type="region of interest" description="Disordered" evidence="9">
    <location>
        <begin position="177"/>
        <end position="252"/>
    </location>
</feature>
<keyword evidence="5" id="KW-0963">Cytoplasm</keyword>
<dbReference type="EMBL" id="FR823392">
    <property type="protein sequence ID" value="CBZ55281.1"/>
    <property type="molecule type" value="Genomic_DNA"/>
</dbReference>
<dbReference type="eggNOG" id="ENOG502R3RQ">
    <property type="taxonomic scope" value="Eukaryota"/>
</dbReference>
<dbReference type="Proteomes" id="UP000007494">
    <property type="component" value="Chromosome XI"/>
</dbReference>
<evidence type="ECO:0000256" key="8">
    <source>
        <dbReference type="ARBA" id="ARBA00046235"/>
    </source>
</evidence>
<accession>F0VNI5</accession>
<evidence type="ECO:0000256" key="7">
    <source>
        <dbReference type="ARBA" id="ARBA00023212"/>
    </source>
</evidence>
<feature type="compositionally biased region" description="Polar residues" evidence="9">
    <location>
        <begin position="729"/>
        <end position="743"/>
    </location>
</feature>
<feature type="domain" description="Centrosomal CEP44" evidence="10">
    <location>
        <begin position="41"/>
        <end position="178"/>
    </location>
</feature>
<dbReference type="AlphaFoldDB" id="F0VNI5"/>
<evidence type="ECO:0000313" key="13">
    <source>
        <dbReference type="Proteomes" id="UP000007494"/>
    </source>
</evidence>
<feature type="compositionally biased region" description="Polar residues" evidence="9">
    <location>
        <begin position="482"/>
        <end position="500"/>
    </location>
</feature>
<evidence type="ECO:0000256" key="3">
    <source>
        <dbReference type="ARBA" id="ARBA00004647"/>
    </source>
</evidence>
<evidence type="ECO:0000313" key="11">
    <source>
        <dbReference type="EMBL" id="CBZ55281.1"/>
    </source>
</evidence>
<evidence type="ECO:0000256" key="9">
    <source>
        <dbReference type="SAM" id="MobiDB-lite"/>
    </source>
</evidence>
<feature type="region of interest" description="Disordered" evidence="9">
    <location>
        <begin position="729"/>
        <end position="913"/>
    </location>
</feature>
<dbReference type="OrthoDB" id="331708at2759"/>
<dbReference type="EMBL" id="LN714486">
    <property type="protein sequence ID" value="CEL70012.1"/>
    <property type="molecule type" value="Genomic_DNA"/>
</dbReference>
<reference evidence="13" key="3">
    <citation type="journal article" date="2012" name="PLoS Pathog.">
        <title>Comparative genomics of the apicomplexan parasites Toxoplasma gondii and Neospora caninum: Coccidia differing in host range and transmission strategy.</title>
        <authorList>
            <person name="Reid A.J."/>
            <person name="Vermont S.J."/>
            <person name="Cotton J.A."/>
            <person name="Harris D."/>
            <person name="Hill-Cawthorne G.A."/>
            <person name="Konen-Waisman S."/>
            <person name="Latham S.M."/>
            <person name="Mourier T."/>
            <person name="Norton R."/>
            <person name="Quail M.A."/>
            <person name="Sanders M."/>
            <person name="Shanmugam D."/>
            <person name="Sohal A."/>
            <person name="Wasmuth J.D."/>
            <person name="Brunk B."/>
            <person name="Grigg M.E."/>
            <person name="Howard J.C."/>
            <person name="Parkinson J."/>
            <person name="Roos D.S."/>
            <person name="Trees A.J."/>
            <person name="Berriman M."/>
            <person name="Pain A."/>
            <person name="Wastling J.M."/>
        </authorList>
    </citation>
    <scope>NUCLEOTIDE SEQUENCE [LARGE SCALE GENOMIC DNA]</scope>
    <source>
        <strain evidence="13">Liverpool</strain>
    </source>
</reference>
<feature type="region of interest" description="Disordered" evidence="9">
    <location>
        <begin position="476"/>
        <end position="516"/>
    </location>
</feature>
<evidence type="ECO:0000256" key="1">
    <source>
        <dbReference type="ARBA" id="ARBA00004114"/>
    </source>
</evidence>
<dbReference type="Pfam" id="PF15007">
    <property type="entry name" value="CEP44"/>
    <property type="match status" value="1"/>
</dbReference>
<dbReference type="VEuPathDB" id="ToxoDB:NCLIV_057040"/>
<dbReference type="InParanoid" id="F0VNI5"/>
<evidence type="ECO:0000256" key="6">
    <source>
        <dbReference type="ARBA" id="ARBA00023054"/>
    </source>
</evidence>
<feature type="compositionally biased region" description="Polar residues" evidence="9">
    <location>
        <begin position="877"/>
        <end position="902"/>
    </location>
</feature>
<feature type="compositionally biased region" description="Basic and acidic residues" evidence="9">
    <location>
        <begin position="193"/>
        <end position="202"/>
    </location>
</feature>
<feature type="region of interest" description="Disordered" evidence="9">
    <location>
        <begin position="422"/>
        <end position="449"/>
    </location>
</feature>
<reference evidence="12" key="4">
    <citation type="journal article" date="2015" name="PLoS ONE">
        <title>Comprehensive Evaluation of Toxoplasma gondii VEG and Neospora caninum LIV Genomes with Tachyzoite Stage Transcriptome and Proteome Defines Novel Transcript Features.</title>
        <authorList>
            <person name="Ramaprasad A."/>
            <person name="Mourier T."/>
            <person name="Naeem R."/>
            <person name="Malas T.B."/>
            <person name="Moussa E."/>
            <person name="Panigrahi A."/>
            <person name="Vermont S.J."/>
            <person name="Otto T.D."/>
            <person name="Wastling J."/>
            <person name="Pain A."/>
        </authorList>
    </citation>
    <scope>NUCLEOTIDE SEQUENCE</scope>
    <source>
        <strain evidence="12">Liverpool</strain>
    </source>
</reference>
<feature type="region of interest" description="Disordered" evidence="9">
    <location>
        <begin position="546"/>
        <end position="596"/>
    </location>
</feature>
<protein>
    <recommendedName>
        <fullName evidence="4">Centrosomal protein of 44 kDa</fullName>
    </recommendedName>
</protein>
<dbReference type="GO" id="GO:0030496">
    <property type="term" value="C:midbody"/>
    <property type="evidence" value="ECO:0007669"/>
    <property type="project" value="UniProtKB-SubCell"/>
</dbReference>
<comment type="subcellular location">
    <subcellularLocation>
        <location evidence="1">Cytoplasm</location>
        <location evidence="1">Cytoskeleton</location>
        <location evidence="1">Microtubule organizing center</location>
        <location evidence="1">Centrosome</location>
        <location evidence="1">Centriole</location>
    </subcellularLocation>
    <subcellularLocation>
        <location evidence="3">Cytoplasm</location>
        <location evidence="3">Cytoskeleton</location>
        <location evidence="3">Spindle pole</location>
    </subcellularLocation>
    <subcellularLocation>
        <location evidence="2">Midbody</location>
    </subcellularLocation>
</comment>
<reference evidence="11" key="1">
    <citation type="submission" date="2011-02" db="EMBL/GenBank/DDBJ databases">
        <authorList>
            <person name="Aslett M."/>
        </authorList>
    </citation>
    <scope>NUCLEOTIDE SEQUENCE</scope>
    <source>
        <strain evidence="11">Liverpool</strain>
    </source>
</reference>
<organism evidence="11 13">
    <name type="scientific">Neospora caninum (strain Liverpool)</name>
    <dbReference type="NCBI Taxonomy" id="572307"/>
    <lineage>
        <taxon>Eukaryota</taxon>
        <taxon>Sar</taxon>
        <taxon>Alveolata</taxon>
        <taxon>Apicomplexa</taxon>
        <taxon>Conoidasida</taxon>
        <taxon>Coccidia</taxon>
        <taxon>Eucoccidiorida</taxon>
        <taxon>Eimeriorina</taxon>
        <taxon>Sarcocystidae</taxon>
        <taxon>Neospora</taxon>
    </lineage>
</organism>
<feature type="compositionally biased region" description="Basic and acidic residues" evidence="9">
    <location>
        <begin position="746"/>
        <end position="760"/>
    </location>
</feature>
<dbReference type="PANTHER" id="PTHR31477:SF1">
    <property type="entry name" value="CENTROSOMAL PROTEIN OF 44 KDA"/>
    <property type="match status" value="1"/>
</dbReference>
<name>F0VNI5_NEOCL</name>
<dbReference type="RefSeq" id="XP_003885309.1">
    <property type="nucleotide sequence ID" value="XM_003885260.1"/>
</dbReference>
<dbReference type="InterPro" id="IPR033603">
    <property type="entry name" value="CEP44"/>
</dbReference>
<dbReference type="GO" id="GO:0005814">
    <property type="term" value="C:centriole"/>
    <property type="evidence" value="ECO:0007669"/>
    <property type="project" value="UniProtKB-SubCell"/>
</dbReference>
<evidence type="ECO:0000256" key="2">
    <source>
        <dbReference type="ARBA" id="ARBA00004214"/>
    </source>
</evidence>
<evidence type="ECO:0000256" key="5">
    <source>
        <dbReference type="ARBA" id="ARBA00022490"/>
    </source>
</evidence>
<keyword evidence="7" id="KW-0206">Cytoskeleton</keyword>
<dbReference type="GeneID" id="13440694"/>
<gene>
    <name evidence="12" type="ORF">BN1204_057040</name>
    <name evidence="11" type="ORF">NCLIV_057040</name>
</gene>
<evidence type="ECO:0000313" key="12">
    <source>
        <dbReference type="EMBL" id="CEL70012.1"/>
    </source>
</evidence>
<comment type="function">
    <text evidence="8">Centriole-enriched microtubule-binding protein involved in centriole biogenesis. In collaboration with CEP295 and POC1B, is required for the centriole-to-centrosome conversion by ensuring the formation of bona fide centriole wall. Functions as a linker component that maintains centrosome cohesion. Associates with CROCC and regulates its stability and localization to the centrosome.</text>
</comment>
<keyword evidence="6" id="KW-0175">Coiled coil</keyword>
<dbReference type="PANTHER" id="PTHR31477">
    <property type="entry name" value="CENTROSOMAL PROTEIN OF 44 KDA"/>
    <property type="match status" value="1"/>
</dbReference>
<evidence type="ECO:0000259" key="10">
    <source>
        <dbReference type="Pfam" id="PF15007"/>
    </source>
</evidence>
<dbReference type="GO" id="GO:0000922">
    <property type="term" value="C:spindle pole"/>
    <property type="evidence" value="ECO:0007669"/>
    <property type="project" value="UniProtKB-SubCell"/>
</dbReference>
<evidence type="ECO:0000256" key="4">
    <source>
        <dbReference type="ARBA" id="ARBA00014053"/>
    </source>
</evidence>
<proteinExistence type="predicted"/>
<reference evidence="11" key="2">
    <citation type="submission" date="2011-03" db="EMBL/GenBank/DDBJ databases">
        <title>Comparative genomics and transcriptomics of Neospora caninum and Toxoplasma gondii.</title>
        <authorList>
            <person name="Reid A.J."/>
            <person name="Sohal A."/>
            <person name="Harris D."/>
            <person name="Quail M."/>
            <person name="Sanders M."/>
            <person name="Berriman M."/>
            <person name="Wastling J.M."/>
            <person name="Pain A."/>
        </authorList>
    </citation>
    <scope>NUCLEOTIDE SEQUENCE</scope>
    <source>
        <strain evidence="11">Liverpool</strain>
    </source>
</reference>
<dbReference type="OMA" id="RDECHYR"/>
<sequence length="950" mass="99708">MLPVSSACSSSAAPLPAPSSAAVISPRGLSLSPPPPSAPGDLPGSIKKLRAALRRLRYPPALHSFVDTASVASGGFDDESLGRGNVTAFLAILHFLCLQLSEGVWRAFQDRGYDLLYKTDQRFVQTLWKFLRDECHYRPALTVSQFLSPTGFAERKIHLCLDFVHICRQIHNQYAAQHRPRRSSKSPPLSRDVASRQSKDENCPPEQHFNCSSPRGAFSGTWPEHRLKARESAQTAVIPSPGTARSIDSCSPQLSTGLTAGAAEWGKAPESRNEANDGRFPPVWAIEASTHWGPCHRLSTQGEAEHMAATWSNPSGASLGPEGGNRCEAVAPGDLAAVSASVPVGLASEPGVARDGPQIERIGEIARTAQMLQLLMEQVSSLSGKVGAFSHHVTASVDELHLQLQLLQTRVSILESRLGSRLEAAPTAPGPSVSPQFLRKSFGSSNARGGPDSLCPNAIYNTTLAALPATEPSIAPPPGVASLSSGAVSRETNGSSNTSFRAGAGGPADKKCAPPLQAGHATRLGLEAQPAGRLDSWASIDLRAPSSHVPSNRIEDEESAECVPGLPAASPSRGSRQDGAIANRDTVGGNRTRPGQAFPVSSPNHVESFSPQNPFSSTNTFEMAEREKGSVDVSPLDPLDVEMQQNVLRITEKINSLQAVLRRSRNSERAVASPRAGAGAPASAVAASRAARTLHEEAGSATVRGSSVATGAFMPARLSLASGVETGQTASSPVCRQQHASVQDSEDFHRPDLSASESRETPSFSVPGDAPGTSTRNRVPLRAEESSAVPGFPASSQGGCGAEDALRLPDSVPAGSGDGATERGVSRTVSGAEGDSEASDGRWRGTRRTQHSALATDLSDPSDRRQQSQQTPFFGLSCSSDGTGSELLDSSTASPSKVSPHQPQLDAGDTRQNLRVFSPSKAWPECAVDIEGFVAAAARAAWGSASGEDI</sequence>
<dbReference type="InterPro" id="IPR029157">
    <property type="entry name" value="CEP44_CC"/>
</dbReference>
<keyword evidence="13" id="KW-1185">Reference proteome</keyword>